<sequence length="41" mass="4552">MTESDDKIVSAKIKGADSIEKLKKINTAANYCYNCNRCVNV</sequence>
<feature type="non-terminal residue" evidence="2">
    <location>
        <position position="41"/>
    </location>
</feature>
<name>A0A0F9IEV6_9ZZZZ</name>
<evidence type="ECO:0000313" key="3">
    <source>
        <dbReference type="EMBL" id="KKM64451.1"/>
    </source>
</evidence>
<evidence type="ECO:0000313" key="2">
    <source>
        <dbReference type="EMBL" id="KKM26002.1"/>
    </source>
</evidence>
<dbReference type="EMBL" id="LAZR01015623">
    <property type="protein sequence ID" value="KKM08115.1"/>
    <property type="molecule type" value="Genomic_DNA"/>
</dbReference>
<evidence type="ECO:0000313" key="1">
    <source>
        <dbReference type="EMBL" id="KKM08115.1"/>
    </source>
</evidence>
<gene>
    <name evidence="3" type="ORF">LCGC14_1501280</name>
    <name evidence="2" type="ORF">LCGC14_1589260</name>
    <name evidence="1" type="ORF">LCGC14_1727170</name>
</gene>
<reference evidence="2" key="1">
    <citation type="journal article" date="2015" name="Nature">
        <title>Complex archaea that bridge the gap between prokaryotes and eukaryotes.</title>
        <authorList>
            <person name="Spang A."/>
            <person name="Saw J.H."/>
            <person name="Jorgensen S.L."/>
            <person name="Zaremba-Niedzwiedzka K."/>
            <person name="Martijn J."/>
            <person name="Lind A.E."/>
            <person name="van Eijk R."/>
            <person name="Schleper C."/>
            <person name="Guy L."/>
            <person name="Ettema T.J."/>
        </authorList>
    </citation>
    <scope>NUCLEOTIDE SEQUENCE</scope>
</reference>
<proteinExistence type="predicted"/>
<protein>
    <submittedName>
        <fullName evidence="2">Uncharacterized protein</fullName>
    </submittedName>
</protein>
<dbReference type="EMBL" id="LAZR01010896">
    <property type="protein sequence ID" value="KKM64451.1"/>
    <property type="molecule type" value="Genomic_DNA"/>
</dbReference>
<dbReference type="EMBL" id="LAZR01012595">
    <property type="protein sequence ID" value="KKM26002.1"/>
    <property type="molecule type" value="Genomic_DNA"/>
</dbReference>
<accession>A0A0F9IEV6</accession>
<dbReference type="AlphaFoldDB" id="A0A0F9IEV6"/>
<comment type="caution">
    <text evidence="2">The sequence shown here is derived from an EMBL/GenBank/DDBJ whole genome shotgun (WGS) entry which is preliminary data.</text>
</comment>
<organism evidence="2">
    <name type="scientific">marine sediment metagenome</name>
    <dbReference type="NCBI Taxonomy" id="412755"/>
    <lineage>
        <taxon>unclassified sequences</taxon>
        <taxon>metagenomes</taxon>
        <taxon>ecological metagenomes</taxon>
    </lineage>
</organism>